<dbReference type="AlphaFoldDB" id="A0A0D8HL24"/>
<dbReference type="Proteomes" id="UP000032360">
    <property type="component" value="Unassembled WGS sequence"/>
</dbReference>
<name>A0A0D8HL24_9ACTN</name>
<sequence length="83" mass="9014">MPIGKRFLQISFSRQLNSLDGFGDVKINGDVAVVEFKSLLIGSANYFLDLNDHPSIASSLLCHSCTSARVVPAANFADEEIEL</sequence>
<dbReference type="RefSeq" id="WP_052604562.1">
    <property type="nucleotide sequence ID" value="NZ_JXYS01000018.1"/>
</dbReference>
<keyword evidence="2" id="KW-1185">Reference proteome</keyword>
<organism evidence="1 2">
    <name type="scientific">Acidithrix ferrooxidans</name>
    <dbReference type="NCBI Taxonomy" id="1280514"/>
    <lineage>
        <taxon>Bacteria</taxon>
        <taxon>Bacillati</taxon>
        <taxon>Actinomycetota</taxon>
        <taxon>Acidimicrobiia</taxon>
        <taxon>Acidimicrobiales</taxon>
        <taxon>Acidimicrobiaceae</taxon>
        <taxon>Acidithrix</taxon>
    </lineage>
</organism>
<comment type="caution">
    <text evidence="1">The sequence shown here is derived from an EMBL/GenBank/DDBJ whole genome shotgun (WGS) entry which is preliminary data.</text>
</comment>
<proteinExistence type="predicted"/>
<evidence type="ECO:0000313" key="2">
    <source>
        <dbReference type="Proteomes" id="UP000032360"/>
    </source>
</evidence>
<protein>
    <submittedName>
        <fullName evidence="1">Uncharacterized protein</fullName>
    </submittedName>
</protein>
<evidence type="ECO:0000313" key="1">
    <source>
        <dbReference type="EMBL" id="KJF18417.1"/>
    </source>
</evidence>
<accession>A0A0D8HL24</accession>
<reference evidence="1 2" key="1">
    <citation type="submission" date="2015-01" db="EMBL/GenBank/DDBJ databases">
        <title>Draft genome of the acidophilic iron oxidizer Acidithrix ferrooxidans strain Py-F3.</title>
        <authorList>
            <person name="Poehlein A."/>
            <person name="Eisen S."/>
            <person name="Schloemann M."/>
            <person name="Johnson B.D."/>
            <person name="Daniel R."/>
            <person name="Muehling M."/>
        </authorList>
    </citation>
    <scope>NUCLEOTIDE SEQUENCE [LARGE SCALE GENOMIC DNA]</scope>
    <source>
        <strain evidence="1 2">Py-F3</strain>
    </source>
</reference>
<dbReference type="EMBL" id="JXYS01000018">
    <property type="protein sequence ID" value="KJF18417.1"/>
    <property type="molecule type" value="Genomic_DNA"/>
</dbReference>
<gene>
    <name evidence="1" type="ORF">AXFE_08070</name>
</gene>